<gene>
    <name evidence="2" type="ORF">SAMN05720606_1154</name>
</gene>
<proteinExistence type="predicted"/>
<dbReference type="STRING" id="582692.SAMN05720606_1154"/>
<dbReference type="RefSeq" id="WP_090923423.1">
    <property type="nucleotide sequence ID" value="NZ_FMVM01000015.1"/>
</dbReference>
<organism evidence="2 3">
    <name type="scientific">Paenibacillus polysaccharolyticus</name>
    <dbReference type="NCBI Taxonomy" id="582692"/>
    <lineage>
        <taxon>Bacteria</taxon>
        <taxon>Bacillati</taxon>
        <taxon>Bacillota</taxon>
        <taxon>Bacilli</taxon>
        <taxon>Bacillales</taxon>
        <taxon>Paenibacillaceae</taxon>
        <taxon>Paenibacillus</taxon>
    </lineage>
</organism>
<dbReference type="AlphaFoldDB" id="A0A1G5KG44"/>
<accession>A0A1G5KG44</accession>
<protein>
    <submittedName>
        <fullName evidence="2">FRG domain-containing protein</fullName>
    </submittedName>
</protein>
<dbReference type="InterPro" id="IPR014966">
    <property type="entry name" value="FRG-dom"/>
</dbReference>
<evidence type="ECO:0000313" key="3">
    <source>
        <dbReference type="Proteomes" id="UP000198538"/>
    </source>
</evidence>
<keyword evidence="3" id="KW-1185">Reference proteome</keyword>
<evidence type="ECO:0000259" key="1">
    <source>
        <dbReference type="SMART" id="SM00901"/>
    </source>
</evidence>
<feature type="domain" description="FRG" evidence="1">
    <location>
        <begin position="25"/>
        <end position="129"/>
    </location>
</feature>
<dbReference type="SMART" id="SM00901">
    <property type="entry name" value="FRG"/>
    <property type="match status" value="1"/>
</dbReference>
<dbReference type="EMBL" id="FMVM01000015">
    <property type="protein sequence ID" value="SCY99552.1"/>
    <property type="molecule type" value="Genomic_DNA"/>
</dbReference>
<dbReference type="Pfam" id="PF08867">
    <property type="entry name" value="FRG"/>
    <property type="match status" value="1"/>
</dbReference>
<reference evidence="3" key="1">
    <citation type="submission" date="2016-10" db="EMBL/GenBank/DDBJ databases">
        <authorList>
            <person name="Varghese N."/>
            <person name="Submissions S."/>
        </authorList>
    </citation>
    <scope>NUCLEOTIDE SEQUENCE [LARGE SCALE GENOMIC DNA]</scope>
    <source>
        <strain evidence="3">BL9</strain>
    </source>
</reference>
<evidence type="ECO:0000313" key="2">
    <source>
        <dbReference type="EMBL" id="SCY99552.1"/>
    </source>
</evidence>
<name>A0A1G5KG44_9BACL</name>
<sequence>MNDAVYYEVNSIKDYIAMIEELPNGQEGYYYRGENRRYATQSSSLLRSGIVRLLRDNPEYYVDAVNDYVREMADQAGEWEREHVLAWCHHEGLPTNLLELTASPLRALYFACLSRTDHSEEPSQAGYVYGFARESTADVTELILENVEMEASRYNLIEDMVDDPRWINLLSDHDTKGFHKPDLAQIPYLIYQAPYKYRGSDEPNGLYFYQLFQTVSSSCSPEFSFEIMQQQYAPSLIVKVSNQTEIREQLHHRDGSASMIGFPFE</sequence>
<dbReference type="Proteomes" id="UP000198538">
    <property type="component" value="Unassembled WGS sequence"/>
</dbReference>